<evidence type="ECO:0000256" key="6">
    <source>
        <dbReference type="SAM" id="Phobius"/>
    </source>
</evidence>
<dbReference type="PANTHER" id="PTHR12778:SF10">
    <property type="entry name" value="MAJOR FACILITATOR SUPERFAMILY DOMAIN-CONTAINING PROTEIN 3"/>
    <property type="match status" value="1"/>
</dbReference>
<evidence type="ECO:0000313" key="8">
    <source>
        <dbReference type="EMBL" id="KYF51571.1"/>
    </source>
</evidence>
<evidence type="ECO:0000313" key="9">
    <source>
        <dbReference type="Proteomes" id="UP000075420"/>
    </source>
</evidence>
<dbReference type="PROSITE" id="PS50850">
    <property type="entry name" value="MFS"/>
    <property type="match status" value="1"/>
</dbReference>
<proteinExistence type="predicted"/>
<dbReference type="GO" id="GO:0035348">
    <property type="term" value="P:acetyl-CoA transmembrane transport"/>
    <property type="evidence" value="ECO:0007669"/>
    <property type="project" value="InterPro"/>
</dbReference>
<dbReference type="Gene3D" id="1.20.1250.20">
    <property type="entry name" value="MFS general substrate transporter like domains"/>
    <property type="match status" value="1"/>
</dbReference>
<accession>A0A150P7I4</accession>
<dbReference type="Pfam" id="PF13000">
    <property type="entry name" value="Acatn"/>
    <property type="match status" value="2"/>
</dbReference>
<dbReference type="CDD" id="cd17485">
    <property type="entry name" value="MFS_MFSD3"/>
    <property type="match status" value="1"/>
</dbReference>
<evidence type="ECO:0000256" key="3">
    <source>
        <dbReference type="ARBA" id="ARBA00022692"/>
    </source>
</evidence>
<feature type="transmembrane region" description="Helical" evidence="6">
    <location>
        <begin position="351"/>
        <end position="370"/>
    </location>
</feature>
<evidence type="ECO:0000256" key="1">
    <source>
        <dbReference type="ARBA" id="ARBA00004141"/>
    </source>
</evidence>
<dbReference type="GO" id="GO:0016020">
    <property type="term" value="C:membrane"/>
    <property type="evidence" value="ECO:0007669"/>
    <property type="project" value="UniProtKB-SubCell"/>
</dbReference>
<keyword evidence="2" id="KW-0813">Transport</keyword>
<dbReference type="EMBL" id="JELY01002787">
    <property type="protein sequence ID" value="KYF51571.1"/>
    <property type="molecule type" value="Genomic_DNA"/>
</dbReference>
<feature type="domain" description="Major facilitator superfamily (MFS) profile" evidence="7">
    <location>
        <begin position="9"/>
        <end position="401"/>
    </location>
</feature>
<feature type="transmembrane region" description="Helical" evidence="6">
    <location>
        <begin position="209"/>
        <end position="231"/>
    </location>
</feature>
<dbReference type="PANTHER" id="PTHR12778">
    <property type="entry name" value="SOLUTE CARRIER FAMILY 33 ACETYL-COA TRANSPORTER -RELATED"/>
    <property type="match status" value="1"/>
</dbReference>
<feature type="transmembrane region" description="Helical" evidence="6">
    <location>
        <begin position="78"/>
        <end position="97"/>
    </location>
</feature>
<comment type="subcellular location">
    <subcellularLocation>
        <location evidence="1">Membrane</location>
        <topology evidence="1">Multi-pass membrane protein</topology>
    </subcellularLocation>
</comment>
<evidence type="ECO:0000259" key="7">
    <source>
        <dbReference type="PROSITE" id="PS50850"/>
    </source>
</evidence>
<dbReference type="InterPro" id="IPR004752">
    <property type="entry name" value="AmpG_permease/AT-1"/>
</dbReference>
<dbReference type="SUPFAM" id="SSF103473">
    <property type="entry name" value="MFS general substrate transporter"/>
    <property type="match status" value="1"/>
</dbReference>
<dbReference type="InterPro" id="IPR024371">
    <property type="entry name" value="AcetylCoA_trans_1-like"/>
</dbReference>
<evidence type="ECO:0000256" key="5">
    <source>
        <dbReference type="ARBA" id="ARBA00023136"/>
    </source>
</evidence>
<feature type="transmembrane region" description="Helical" evidence="6">
    <location>
        <begin position="376"/>
        <end position="399"/>
    </location>
</feature>
<organism evidence="8 9">
    <name type="scientific">Sorangium cellulosum</name>
    <name type="common">Polyangium cellulosum</name>
    <dbReference type="NCBI Taxonomy" id="56"/>
    <lineage>
        <taxon>Bacteria</taxon>
        <taxon>Pseudomonadati</taxon>
        <taxon>Myxococcota</taxon>
        <taxon>Polyangia</taxon>
        <taxon>Polyangiales</taxon>
        <taxon>Polyangiaceae</taxon>
        <taxon>Sorangium</taxon>
    </lineage>
</organism>
<dbReference type="Proteomes" id="UP000075420">
    <property type="component" value="Unassembled WGS sequence"/>
</dbReference>
<keyword evidence="3 6" id="KW-0812">Transmembrane</keyword>
<gene>
    <name evidence="8" type="ORF">BE08_33235</name>
</gene>
<reference evidence="8 9" key="1">
    <citation type="submission" date="2014-02" db="EMBL/GenBank/DDBJ databases">
        <title>The small core and large imbalanced accessory genome model reveals a collaborative survival strategy of Sorangium cellulosum strains in nature.</title>
        <authorList>
            <person name="Han K."/>
            <person name="Peng R."/>
            <person name="Blom J."/>
            <person name="Li Y.-Z."/>
        </authorList>
    </citation>
    <scope>NUCLEOTIDE SEQUENCE [LARGE SCALE GENOMIC DNA]</scope>
    <source>
        <strain evidence="8 9">So0157-25</strain>
    </source>
</reference>
<keyword evidence="4 6" id="KW-1133">Transmembrane helix</keyword>
<feature type="transmembrane region" description="Helical" evidence="6">
    <location>
        <begin position="103"/>
        <end position="124"/>
    </location>
</feature>
<feature type="transmembrane region" description="Helical" evidence="6">
    <location>
        <begin position="317"/>
        <end position="339"/>
    </location>
</feature>
<feature type="transmembrane region" description="Helical" evidence="6">
    <location>
        <begin position="284"/>
        <end position="305"/>
    </location>
</feature>
<dbReference type="AlphaFoldDB" id="A0A150P7I4"/>
<feature type="transmembrane region" description="Helical" evidence="6">
    <location>
        <begin position="172"/>
        <end position="189"/>
    </location>
</feature>
<feature type="transmembrane region" description="Helical" evidence="6">
    <location>
        <begin position="145"/>
        <end position="166"/>
    </location>
</feature>
<evidence type="ECO:0000256" key="4">
    <source>
        <dbReference type="ARBA" id="ARBA00022989"/>
    </source>
</evidence>
<keyword evidence="5 6" id="KW-0472">Membrane</keyword>
<dbReference type="InterPro" id="IPR020846">
    <property type="entry name" value="MFS_dom"/>
</dbReference>
<dbReference type="GO" id="GO:0008521">
    <property type="term" value="F:acetyl-CoA transmembrane transporter activity"/>
    <property type="evidence" value="ECO:0007669"/>
    <property type="project" value="InterPro"/>
</dbReference>
<protein>
    <submittedName>
        <fullName evidence="8">MFS transporter</fullName>
    </submittedName>
</protein>
<evidence type="ECO:0000256" key="2">
    <source>
        <dbReference type="ARBA" id="ARBA00022448"/>
    </source>
</evidence>
<dbReference type="InterPro" id="IPR036259">
    <property type="entry name" value="MFS_trans_sf"/>
</dbReference>
<feature type="transmembrane region" description="Helical" evidence="6">
    <location>
        <begin position="40"/>
        <end position="57"/>
    </location>
</feature>
<comment type="caution">
    <text evidence="8">The sequence shown here is derived from an EMBL/GenBank/DDBJ whole genome shotgun (WGS) entry which is preliminary data.</text>
</comment>
<sequence>MADRTRAGNLAALAALYFAQGIPFGFQATALPVFLRASGVSLAGVGFAGALALPWVAKALWAPLVDRFGWERIGRRRSWILPLGALLALTCAAAAFVPPSRHLGALLALVFLMNLLAATQDIAVDGLAIDLLGRGELGLANAAQVVGYKAGMLVAGGLLVWASAWIGWRGQFGAMAALVLLSALASLALREPPASEIEARDRRSLREVLATVVAALRAPGALWVVAFLGTYKLGESMVDMMFKPFLVDAGFPPHRIGLWVGTYGLVASIAGSLAGGLLAHRLPLLAAVAVSSSLRSVAMAGEWYLAAAGSPTAEAVIAVTVAEHLFGGAVTTTVFAFMMSRVRRSIGATHYTLLASVEVLGKSPAVWASGALAERLGYAGLFALCTAISFVFLALLVPLRERETGKARA</sequence>
<feature type="transmembrane region" description="Helical" evidence="6">
    <location>
        <begin position="256"/>
        <end position="277"/>
    </location>
</feature>
<name>A0A150P7I4_SORCE</name>